<evidence type="ECO:0000259" key="3">
    <source>
        <dbReference type="PROSITE" id="PS50237"/>
    </source>
</evidence>
<proteinExistence type="predicted"/>
<evidence type="ECO:0000313" key="4">
    <source>
        <dbReference type="EnsemblMetazoa" id="Aqu2.1.29656_001"/>
    </source>
</evidence>
<dbReference type="InterPro" id="IPR000569">
    <property type="entry name" value="HECT_dom"/>
</dbReference>
<feature type="domain" description="HECT" evidence="3">
    <location>
        <begin position="79"/>
        <end position="118"/>
    </location>
</feature>
<keyword evidence="1 2" id="KW-0833">Ubl conjugation pathway</keyword>
<dbReference type="GO" id="GO:0004842">
    <property type="term" value="F:ubiquitin-protein transferase activity"/>
    <property type="evidence" value="ECO:0007669"/>
    <property type="project" value="InterPro"/>
</dbReference>
<name>A0A1X7UPT6_AMPQE</name>
<dbReference type="OrthoDB" id="5984692at2759"/>
<dbReference type="InterPro" id="IPR035983">
    <property type="entry name" value="Hect_E3_ubiquitin_ligase"/>
</dbReference>
<comment type="caution">
    <text evidence="2">Lacks conserved residue(s) required for the propagation of feature annotation.</text>
</comment>
<dbReference type="Gene3D" id="3.90.1750.10">
    <property type="entry name" value="Hect, E3 ligase catalytic domains"/>
    <property type="match status" value="1"/>
</dbReference>
<organism evidence="4">
    <name type="scientific">Amphimedon queenslandica</name>
    <name type="common">Sponge</name>
    <dbReference type="NCBI Taxonomy" id="400682"/>
    <lineage>
        <taxon>Eukaryota</taxon>
        <taxon>Metazoa</taxon>
        <taxon>Porifera</taxon>
        <taxon>Demospongiae</taxon>
        <taxon>Heteroscleromorpha</taxon>
        <taxon>Haplosclerida</taxon>
        <taxon>Niphatidae</taxon>
        <taxon>Amphimedon</taxon>
    </lineage>
</organism>
<dbReference type="EnsemblMetazoa" id="Aqu2.1.29656_001">
    <property type="protein sequence ID" value="Aqu2.1.29656_001"/>
    <property type="gene ID" value="Aqu2.1.29656"/>
</dbReference>
<accession>A0A1X7UPT6</accession>
<dbReference type="AlphaFoldDB" id="A0A1X7UPT6"/>
<protein>
    <recommendedName>
        <fullName evidence="3">HECT domain-containing protein</fullName>
    </recommendedName>
</protein>
<reference evidence="4" key="1">
    <citation type="submission" date="2017-05" db="UniProtKB">
        <authorList>
            <consortium name="EnsemblMetazoa"/>
        </authorList>
    </citation>
    <scope>IDENTIFICATION</scope>
</reference>
<evidence type="ECO:0000256" key="1">
    <source>
        <dbReference type="ARBA" id="ARBA00022786"/>
    </source>
</evidence>
<dbReference type="PROSITE" id="PS50237">
    <property type="entry name" value="HECT"/>
    <property type="match status" value="1"/>
</dbReference>
<dbReference type="InParanoid" id="A0A1X7UPT6"/>
<evidence type="ECO:0000256" key="2">
    <source>
        <dbReference type="PROSITE-ProRule" id="PRU00104"/>
    </source>
</evidence>
<sequence>VKEKCLKCQKLTLLPLLKEHMTSCREERLIDLKAMLSKSYSLIEDIIADFDKILSRSDMPVTISKDRTIEDSFQLIEACPHKLPCCLLISFAGEEGCDAGGLSAEYWAQLLTSLIEIF</sequence>
<dbReference type="SUPFAM" id="SSF56204">
    <property type="entry name" value="Hect, E3 ligase catalytic domain"/>
    <property type="match status" value="1"/>
</dbReference>